<evidence type="ECO:0000313" key="4">
    <source>
        <dbReference type="Proteomes" id="UP000005801"/>
    </source>
</evidence>
<feature type="signal peptide" evidence="2">
    <location>
        <begin position="1"/>
        <end position="21"/>
    </location>
</feature>
<keyword evidence="4" id="KW-1185">Reference proteome</keyword>
<dbReference type="STRING" id="391625.PPSIR1_21784"/>
<evidence type="ECO:0000256" key="2">
    <source>
        <dbReference type="SAM" id="SignalP"/>
    </source>
</evidence>
<reference evidence="3 4" key="1">
    <citation type="submission" date="2007-06" db="EMBL/GenBank/DDBJ databases">
        <authorList>
            <person name="Shimkets L."/>
            <person name="Ferriera S."/>
            <person name="Johnson J."/>
            <person name="Kravitz S."/>
            <person name="Beeson K."/>
            <person name="Sutton G."/>
            <person name="Rogers Y.-H."/>
            <person name="Friedman R."/>
            <person name="Frazier M."/>
            <person name="Venter J.C."/>
        </authorList>
    </citation>
    <scope>NUCLEOTIDE SEQUENCE [LARGE SCALE GENOMIC DNA]</scope>
    <source>
        <strain evidence="3 4">SIR-1</strain>
    </source>
</reference>
<dbReference type="Proteomes" id="UP000005801">
    <property type="component" value="Unassembled WGS sequence"/>
</dbReference>
<feature type="chain" id="PRO_5002697200" description="Lipoprotein" evidence="2">
    <location>
        <begin position="22"/>
        <end position="224"/>
    </location>
</feature>
<comment type="caution">
    <text evidence="3">The sequence shown here is derived from an EMBL/GenBank/DDBJ whole genome shotgun (WGS) entry which is preliminary data.</text>
</comment>
<protein>
    <recommendedName>
        <fullName evidence="5">Lipoprotein</fullName>
    </recommendedName>
</protein>
<feature type="compositionally biased region" description="Low complexity" evidence="1">
    <location>
        <begin position="28"/>
        <end position="42"/>
    </location>
</feature>
<keyword evidence="2" id="KW-0732">Signal</keyword>
<feature type="compositionally biased region" description="Acidic residues" evidence="1">
    <location>
        <begin position="61"/>
        <end position="84"/>
    </location>
</feature>
<gene>
    <name evidence="3" type="ORF">PPSIR1_21784</name>
</gene>
<evidence type="ECO:0000313" key="3">
    <source>
        <dbReference type="EMBL" id="EDM81592.1"/>
    </source>
</evidence>
<organism evidence="3 4">
    <name type="scientific">Plesiocystis pacifica SIR-1</name>
    <dbReference type="NCBI Taxonomy" id="391625"/>
    <lineage>
        <taxon>Bacteria</taxon>
        <taxon>Pseudomonadati</taxon>
        <taxon>Myxococcota</taxon>
        <taxon>Polyangia</taxon>
        <taxon>Nannocystales</taxon>
        <taxon>Nannocystaceae</taxon>
        <taxon>Plesiocystis</taxon>
    </lineage>
</organism>
<proteinExistence type="predicted"/>
<name>A6FXK4_9BACT</name>
<dbReference type="AlphaFoldDB" id="A6FXK4"/>
<accession>A6FXK4</accession>
<dbReference type="PROSITE" id="PS51257">
    <property type="entry name" value="PROKAR_LIPOPROTEIN"/>
    <property type="match status" value="1"/>
</dbReference>
<feature type="region of interest" description="Disordered" evidence="1">
    <location>
        <begin position="23"/>
        <end position="102"/>
    </location>
</feature>
<sequence length="224" mass="23108">MRAWLSFTTVCAAGLLALACADDEASPTGDEQGSGSDSSSDGTTEEDEESSTFSSETMSESSEDGSESTTQEEDSSESTDDSSTDDSSTGDTSTEDTAEASDTNCPPGTFGCPCDQGLCEDPFVCADGICQLPTEDNCGDIQTQYDALIEASNSCTDDADCQWLYGHCGVGLGECYTLVNLGVDQGDFDALAALWEGASCSGPVCDCPPPPASVPCVDNVCAWP</sequence>
<evidence type="ECO:0000256" key="1">
    <source>
        <dbReference type="SAM" id="MobiDB-lite"/>
    </source>
</evidence>
<dbReference type="EMBL" id="ABCS01000002">
    <property type="protein sequence ID" value="EDM81592.1"/>
    <property type="molecule type" value="Genomic_DNA"/>
</dbReference>
<feature type="compositionally biased region" description="Low complexity" evidence="1">
    <location>
        <begin position="51"/>
        <end position="60"/>
    </location>
</feature>
<evidence type="ECO:0008006" key="5">
    <source>
        <dbReference type="Google" id="ProtNLM"/>
    </source>
</evidence>
<dbReference type="RefSeq" id="WP_006969203.1">
    <property type="nucleotide sequence ID" value="NZ_ABCS01000002.1"/>
</dbReference>